<dbReference type="AlphaFoldDB" id="A0A8X6UIW2"/>
<evidence type="ECO:0000313" key="2">
    <source>
        <dbReference type="EMBL" id="GFU19426.1"/>
    </source>
</evidence>
<dbReference type="GO" id="GO:0003676">
    <property type="term" value="F:nucleic acid binding"/>
    <property type="evidence" value="ECO:0007669"/>
    <property type="project" value="InterPro"/>
</dbReference>
<dbReference type="Gene3D" id="3.30.420.10">
    <property type="entry name" value="Ribonuclease H-like superfamily/Ribonuclease H"/>
    <property type="match status" value="1"/>
</dbReference>
<feature type="domain" description="Integrase catalytic" evidence="1">
    <location>
        <begin position="1"/>
        <end position="126"/>
    </location>
</feature>
<dbReference type="GO" id="GO:0015074">
    <property type="term" value="P:DNA integration"/>
    <property type="evidence" value="ECO:0007669"/>
    <property type="project" value="InterPro"/>
</dbReference>
<dbReference type="PROSITE" id="PS50994">
    <property type="entry name" value="INTEGRASE"/>
    <property type="match status" value="1"/>
</dbReference>
<dbReference type="OrthoDB" id="6431486at2759"/>
<dbReference type="Proteomes" id="UP000887013">
    <property type="component" value="Unassembled WGS sequence"/>
</dbReference>
<dbReference type="EMBL" id="BMAW01031060">
    <property type="protein sequence ID" value="GFU19426.1"/>
    <property type="molecule type" value="Genomic_DNA"/>
</dbReference>
<name>A0A8X6UIW2_NEPPI</name>
<dbReference type="InterPro" id="IPR012337">
    <property type="entry name" value="RNaseH-like_sf"/>
</dbReference>
<evidence type="ECO:0000313" key="3">
    <source>
        <dbReference type="Proteomes" id="UP000887013"/>
    </source>
</evidence>
<accession>A0A8X6UIW2</accession>
<comment type="caution">
    <text evidence="2">The sequence shown here is derived from an EMBL/GenBank/DDBJ whole genome shotgun (WGS) entry which is preliminary data.</text>
</comment>
<dbReference type="InterPro" id="IPR036397">
    <property type="entry name" value="RNaseH_sf"/>
</dbReference>
<organism evidence="2 3">
    <name type="scientific">Nephila pilipes</name>
    <name type="common">Giant wood spider</name>
    <name type="synonym">Nephila maculata</name>
    <dbReference type="NCBI Taxonomy" id="299642"/>
    <lineage>
        <taxon>Eukaryota</taxon>
        <taxon>Metazoa</taxon>
        <taxon>Ecdysozoa</taxon>
        <taxon>Arthropoda</taxon>
        <taxon>Chelicerata</taxon>
        <taxon>Arachnida</taxon>
        <taxon>Araneae</taxon>
        <taxon>Araneomorphae</taxon>
        <taxon>Entelegynae</taxon>
        <taxon>Araneoidea</taxon>
        <taxon>Nephilidae</taxon>
        <taxon>Nephila</taxon>
    </lineage>
</organism>
<evidence type="ECO:0000259" key="1">
    <source>
        <dbReference type="PROSITE" id="PS50994"/>
    </source>
</evidence>
<protein>
    <recommendedName>
        <fullName evidence="1">Integrase catalytic domain-containing protein</fullName>
    </recommendedName>
</protein>
<keyword evidence="3" id="KW-1185">Reference proteome</keyword>
<sequence>MNKFPRKVQSWKMETVAARADLLGQGISNVIASDNGTNFAVELDKGVRKKKRMGSQRFTTPGYPQFSSFVERFNRTLKNMLYNVIRKEVRQQFTVVLYSPSKYLKKAKSKLGELPSKPNFGIVGRKKMTYYHNLRSSDRVFKMGDQVIVFIPNLPVNYFGQMQGPATSCSET</sequence>
<dbReference type="SUPFAM" id="SSF53098">
    <property type="entry name" value="Ribonuclease H-like"/>
    <property type="match status" value="1"/>
</dbReference>
<dbReference type="InterPro" id="IPR001584">
    <property type="entry name" value="Integrase_cat-core"/>
</dbReference>
<proteinExistence type="predicted"/>
<reference evidence="2" key="1">
    <citation type="submission" date="2020-08" db="EMBL/GenBank/DDBJ databases">
        <title>Multicomponent nature underlies the extraordinary mechanical properties of spider dragline silk.</title>
        <authorList>
            <person name="Kono N."/>
            <person name="Nakamura H."/>
            <person name="Mori M."/>
            <person name="Yoshida Y."/>
            <person name="Ohtoshi R."/>
            <person name="Malay A.D."/>
            <person name="Moran D.A.P."/>
            <person name="Tomita M."/>
            <person name="Numata K."/>
            <person name="Arakawa K."/>
        </authorList>
    </citation>
    <scope>NUCLEOTIDE SEQUENCE</scope>
</reference>
<gene>
    <name evidence="2" type="ORF">NPIL_31711</name>
</gene>